<evidence type="ECO:0000313" key="3">
    <source>
        <dbReference type="Proteomes" id="UP000825051"/>
    </source>
</evidence>
<keyword evidence="3" id="KW-1185">Reference proteome</keyword>
<protein>
    <recommendedName>
        <fullName evidence="4">Alginate lyase domain-containing protein</fullName>
    </recommendedName>
</protein>
<organism evidence="2 3">
    <name type="scientific">Horticoccus luteus</name>
    <dbReference type="NCBI Taxonomy" id="2862869"/>
    <lineage>
        <taxon>Bacteria</taxon>
        <taxon>Pseudomonadati</taxon>
        <taxon>Verrucomicrobiota</taxon>
        <taxon>Opitutia</taxon>
        <taxon>Opitutales</taxon>
        <taxon>Opitutaceae</taxon>
        <taxon>Horticoccus</taxon>
    </lineage>
</organism>
<feature type="chain" id="PRO_5034172005" description="Alginate lyase domain-containing protein" evidence="1">
    <location>
        <begin position="24"/>
        <end position="467"/>
    </location>
</feature>
<sequence>MLARRSLLAALCALTFAAPLAHAQPSPATAAPSAPASTLIPFPEPLLARALAEPAPRWKFSPGKRYHELPHVFALQLLALSAHFDPLHPAGDSTLAAAVAAKIRTFLVSEPDADGNTREPEALGGLGGWSHNSAAQILLLARRTPAVWDALSPEEHRRADLLMHAFAIAGHFTLDDDNDFGVLLDGVALYQKSWNPNIVEGYVDVMTAASLYFGADELNAFFRTFDFDAFTEQLRIANFRNVLRCWTHTPAMRDLLMNGGTFRAPGESAGEKLGGTVGHGAGVRNDFTYLGYTLAQPWELYRTQANRQFCKTARTIVTICGDNRTHLLQRASAATLSPFEGQIGMCAEFESTDWNGMRSSTSYAFEGSMLQLSIAATLHAIGAWRDDAAGRSIAQRMSVGIGDLLFKAREGYRGWSLGQERIVWLEQDLQPLGSDYIFPLWTDYLAREKSSAAAPAATPSAHASGQN</sequence>
<dbReference type="KEGG" id="ole:K0B96_00110"/>
<evidence type="ECO:0000313" key="2">
    <source>
        <dbReference type="EMBL" id="QYM79053.1"/>
    </source>
</evidence>
<dbReference type="Proteomes" id="UP000825051">
    <property type="component" value="Chromosome"/>
</dbReference>
<keyword evidence="1" id="KW-0732">Signal</keyword>
<feature type="signal peptide" evidence="1">
    <location>
        <begin position="1"/>
        <end position="23"/>
    </location>
</feature>
<dbReference type="EMBL" id="CP080507">
    <property type="protein sequence ID" value="QYM79053.1"/>
    <property type="molecule type" value="Genomic_DNA"/>
</dbReference>
<dbReference type="InterPro" id="IPR006311">
    <property type="entry name" value="TAT_signal"/>
</dbReference>
<evidence type="ECO:0000256" key="1">
    <source>
        <dbReference type="SAM" id="SignalP"/>
    </source>
</evidence>
<accession>A0A8F9TWI2</accession>
<evidence type="ECO:0008006" key="4">
    <source>
        <dbReference type="Google" id="ProtNLM"/>
    </source>
</evidence>
<proteinExistence type="predicted"/>
<reference evidence="2" key="1">
    <citation type="submission" date="2021-08" db="EMBL/GenBank/DDBJ databases">
        <title>Genome of a novel bacterium of the phylum Verrucomicrobia, Oleiharenicola sp. KSB-15.</title>
        <authorList>
            <person name="Chung J.-H."/>
            <person name="Ahn J.-H."/>
            <person name="Yoon Y."/>
            <person name="Kim D.-Y."/>
            <person name="An S.-H."/>
            <person name="Park I."/>
            <person name="Yeon J."/>
        </authorList>
    </citation>
    <scope>NUCLEOTIDE SEQUENCE</scope>
    <source>
        <strain evidence="2">KSB-15</strain>
    </source>
</reference>
<dbReference type="PROSITE" id="PS51318">
    <property type="entry name" value="TAT"/>
    <property type="match status" value="1"/>
</dbReference>
<dbReference type="RefSeq" id="WP_220162385.1">
    <property type="nucleotide sequence ID" value="NZ_CP080507.1"/>
</dbReference>
<name>A0A8F9TWI2_9BACT</name>
<dbReference type="AlphaFoldDB" id="A0A8F9TWI2"/>
<gene>
    <name evidence="2" type="ORF">K0B96_00110</name>
</gene>